<dbReference type="InterPro" id="IPR029033">
    <property type="entry name" value="His_PPase_superfam"/>
</dbReference>
<sequence length="188" mass="21677">MGRVFDEGIVRDDQLDKFRTRLVSLKNYCYLDTKTTKIISSPFRRCIETAEIAREELSLDAGIITSELLTETDMGRFSGEIAKDLRGEFGSLIDTWMHYPESFIFPGGESYSKVDERVIEFLRYLRDDYHGKNVVVCSHADVIKMMVSKVLNQPFNNRRYFIVPNGSISLLTLPRGGEYRLEGVNMWP</sequence>
<evidence type="ECO:0000313" key="1">
    <source>
        <dbReference type="EMBL" id="KKS97151.1"/>
    </source>
</evidence>
<dbReference type="Gene3D" id="3.40.50.1240">
    <property type="entry name" value="Phosphoglycerate mutase-like"/>
    <property type="match status" value="1"/>
</dbReference>
<accession>A0A0G1FQ54</accession>
<dbReference type="Pfam" id="PF00300">
    <property type="entry name" value="His_Phos_1"/>
    <property type="match status" value="1"/>
</dbReference>
<dbReference type="GO" id="GO:0016791">
    <property type="term" value="F:phosphatase activity"/>
    <property type="evidence" value="ECO:0007669"/>
    <property type="project" value="TreeGrafter"/>
</dbReference>
<dbReference type="InterPro" id="IPR013078">
    <property type="entry name" value="His_Pase_superF_clade-1"/>
</dbReference>
<dbReference type="STRING" id="1618578.UV74_C0013G0273"/>
<dbReference type="AlphaFoldDB" id="A0A0G1FQ54"/>
<dbReference type="InterPro" id="IPR050275">
    <property type="entry name" value="PGM_Phosphatase"/>
</dbReference>
<dbReference type="PANTHER" id="PTHR48100">
    <property type="entry name" value="BROAD-SPECIFICITY PHOSPHATASE YOR283W-RELATED"/>
    <property type="match status" value="1"/>
</dbReference>
<dbReference type="Proteomes" id="UP000034090">
    <property type="component" value="Unassembled WGS sequence"/>
</dbReference>
<gene>
    <name evidence="1" type="ORF">UV74_C0013G0273</name>
</gene>
<comment type="caution">
    <text evidence="1">The sequence shown here is derived from an EMBL/GenBank/DDBJ whole genome shotgun (WGS) entry which is preliminary data.</text>
</comment>
<protein>
    <submittedName>
        <fullName evidence="1">Fructose-2,6-bisphosphatase</fullName>
    </submittedName>
</protein>
<name>A0A0G1FQ54_9BACT</name>
<dbReference type="SUPFAM" id="SSF53254">
    <property type="entry name" value="Phosphoglycerate mutase-like"/>
    <property type="match status" value="1"/>
</dbReference>
<organism evidence="1 2">
    <name type="scientific">Candidatus Woesebacteria bacterium GW2011_GWB1_43_14</name>
    <dbReference type="NCBI Taxonomy" id="1618578"/>
    <lineage>
        <taxon>Bacteria</taxon>
        <taxon>Candidatus Woeseibacteriota</taxon>
    </lineage>
</organism>
<proteinExistence type="predicted"/>
<reference evidence="1 2" key="1">
    <citation type="journal article" date="2015" name="Nature">
        <title>rRNA introns, odd ribosomes, and small enigmatic genomes across a large radiation of phyla.</title>
        <authorList>
            <person name="Brown C.T."/>
            <person name="Hug L.A."/>
            <person name="Thomas B.C."/>
            <person name="Sharon I."/>
            <person name="Castelle C.J."/>
            <person name="Singh A."/>
            <person name="Wilkins M.J."/>
            <person name="Williams K.H."/>
            <person name="Banfield J.F."/>
        </authorList>
    </citation>
    <scope>NUCLEOTIDE SEQUENCE [LARGE SCALE GENOMIC DNA]</scope>
</reference>
<dbReference type="EMBL" id="LCFQ01000013">
    <property type="protein sequence ID" value="KKS97151.1"/>
    <property type="molecule type" value="Genomic_DNA"/>
</dbReference>
<evidence type="ECO:0000313" key="2">
    <source>
        <dbReference type="Proteomes" id="UP000034090"/>
    </source>
</evidence>
<dbReference type="CDD" id="cd07067">
    <property type="entry name" value="HP_PGM_like"/>
    <property type="match status" value="1"/>
</dbReference>